<sequence>MSNKPWTIQEVADWEEIKRLYSLIFAETALLDADIAGKLGFLFNLNGEHVAFLFGQVSDNHFRLECLGVLPRYQRQGIGTLCLAALKEQALDRNWDGIWLHPRGQEQYFAMNGFEEQMDEKTFQVTMVWHHPLRRHDED</sequence>
<keyword evidence="3" id="KW-1185">Reference proteome</keyword>
<protein>
    <recommendedName>
        <fullName evidence="1">N-acetyltransferase domain-containing protein</fullName>
    </recommendedName>
</protein>
<dbReference type="PROSITE" id="PS51186">
    <property type="entry name" value="GNAT"/>
    <property type="match status" value="1"/>
</dbReference>
<dbReference type="SUPFAM" id="SSF55729">
    <property type="entry name" value="Acyl-CoA N-acyltransferases (Nat)"/>
    <property type="match status" value="1"/>
</dbReference>
<feature type="domain" description="N-acetyltransferase" evidence="1">
    <location>
        <begin position="1"/>
        <end position="134"/>
    </location>
</feature>
<evidence type="ECO:0000313" key="2">
    <source>
        <dbReference type="EMBL" id="GGE30041.1"/>
    </source>
</evidence>
<evidence type="ECO:0000259" key="1">
    <source>
        <dbReference type="PROSITE" id="PS51186"/>
    </source>
</evidence>
<dbReference type="InterPro" id="IPR016181">
    <property type="entry name" value="Acyl_CoA_acyltransferase"/>
</dbReference>
<dbReference type="Proteomes" id="UP000660801">
    <property type="component" value="Unassembled WGS sequence"/>
</dbReference>
<comment type="caution">
    <text evidence="2">The sequence shown here is derived from an EMBL/GenBank/DDBJ whole genome shotgun (WGS) entry which is preliminary data.</text>
</comment>
<dbReference type="OrthoDB" id="2235639at2"/>
<evidence type="ECO:0000313" key="3">
    <source>
        <dbReference type="Proteomes" id="UP000660801"/>
    </source>
</evidence>
<dbReference type="Gene3D" id="3.40.630.30">
    <property type="match status" value="1"/>
</dbReference>
<dbReference type="Pfam" id="PF00583">
    <property type="entry name" value="Acetyltransf_1"/>
    <property type="match status" value="1"/>
</dbReference>
<gene>
    <name evidence="2" type="ORF">GCM10011510_09170</name>
</gene>
<dbReference type="EMBL" id="BMJN01000011">
    <property type="protein sequence ID" value="GGE30041.1"/>
    <property type="molecule type" value="Genomic_DNA"/>
</dbReference>
<dbReference type="CDD" id="cd04301">
    <property type="entry name" value="NAT_SF"/>
    <property type="match status" value="1"/>
</dbReference>
<proteinExistence type="predicted"/>
<name>A0A917EER0_9STRE</name>
<reference evidence="2" key="1">
    <citation type="journal article" date="2014" name="Int. J. Syst. Evol. Microbiol.">
        <title>Complete genome sequence of Corynebacterium casei LMG S-19264T (=DSM 44701T), isolated from a smear-ripened cheese.</title>
        <authorList>
            <consortium name="US DOE Joint Genome Institute (JGI-PGF)"/>
            <person name="Walter F."/>
            <person name="Albersmeier A."/>
            <person name="Kalinowski J."/>
            <person name="Ruckert C."/>
        </authorList>
    </citation>
    <scope>NUCLEOTIDE SEQUENCE</scope>
    <source>
        <strain evidence="2">CGMCC 1.15533</strain>
    </source>
</reference>
<dbReference type="InterPro" id="IPR000182">
    <property type="entry name" value="GNAT_dom"/>
</dbReference>
<dbReference type="RefSeq" id="WP_068993954.1">
    <property type="nucleotide sequence ID" value="NZ_BMJN01000011.1"/>
</dbReference>
<organism evidence="2 3">
    <name type="scientific">Streptococcus himalayensis</name>
    <dbReference type="NCBI Taxonomy" id="1888195"/>
    <lineage>
        <taxon>Bacteria</taxon>
        <taxon>Bacillati</taxon>
        <taxon>Bacillota</taxon>
        <taxon>Bacilli</taxon>
        <taxon>Lactobacillales</taxon>
        <taxon>Streptococcaceae</taxon>
        <taxon>Streptococcus</taxon>
    </lineage>
</organism>
<dbReference type="AlphaFoldDB" id="A0A917EER0"/>
<reference evidence="2" key="2">
    <citation type="submission" date="2020-09" db="EMBL/GenBank/DDBJ databases">
        <authorList>
            <person name="Sun Q."/>
            <person name="Zhou Y."/>
        </authorList>
    </citation>
    <scope>NUCLEOTIDE SEQUENCE</scope>
    <source>
        <strain evidence="2">CGMCC 1.15533</strain>
    </source>
</reference>
<accession>A0A917EER0</accession>
<dbReference type="GO" id="GO:0016747">
    <property type="term" value="F:acyltransferase activity, transferring groups other than amino-acyl groups"/>
    <property type="evidence" value="ECO:0007669"/>
    <property type="project" value="InterPro"/>
</dbReference>